<dbReference type="GeneTree" id="ENSGT00940000159452"/>
<feature type="region of interest" description="Disordered" evidence="5">
    <location>
        <begin position="191"/>
        <end position="246"/>
    </location>
</feature>
<keyword evidence="8" id="KW-1185">Reference proteome</keyword>
<dbReference type="InterPro" id="IPR036860">
    <property type="entry name" value="SH2_dom_sf"/>
</dbReference>
<dbReference type="SUPFAM" id="SSF55550">
    <property type="entry name" value="SH2 domain"/>
    <property type="match status" value="1"/>
</dbReference>
<sequence>MAKWFKEHLGFKTTKAPPPAPPKPDYRHCHTGVPGAPGYQQTSSGATFPSPAQPDILAAYKLQKELDFEDPYTPGGNISFGPSSNTVGSPDIKYVSPKHRLIKVETIEKSSPAPGGGVTVTQAVAVGSVKSPTSPPSDHDNKEKLIILEDYADPFDAEQAGGTQTSTEKVTTENDGYMEPYEAQKMMAEIRSGGRGPKDGSVRQLPLYDTPYEPAENGGDSDPERLRCPRESRLPQDDERPPEEYDQPWEWKKERISKAFAVQFDGVEKSRMSPTKEGKTRPLQRHSSGCLVNTKMTSLDHCTSSLGERIDPTMPLESQFWYHGAISRTDAESLLRLCKEASYLVRNSETSKNDYSLSLKSSQGFMHMKLSRTKENKYILGQNSCPFDSVPEIIHFYSSRKLPIKGAEHMSLLYPVAIRTL</sequence>
<dbReference type="Proteomes" id="UP000694389">
    <property type="component" value="Unassembled WGS sequence"/>
</dbReference>
<dbReference type="RefSeq" id="XP_051235712.1">
    <property type="nucleotide sequence ID" value="XM_051379752.1"/>
</dbReference>
<dbReference type="PANTHER" id="PTHR15127:SF28">
    <property type="entry name" value="SH2 DOMAIN-CONTAINING ADAPTER PROTEIN F"/>
    <property type="match status" value="1"/>
</dbReference>
<dbReference type="InterPro" id="IPR035044">
    <property type="entry name" value="SHF_SH2"/>
</dbReference>
<dbReference type="Gene3D" id="3.30.505.10">
    <property type="entry name" value="SH2 domain"/>
    <property type="match status" value="1"/>
</dbReference>
<dbReference type="PROSITE" id="PS50001">
    <property type="entry name" value="SH2"/>
    <property type="match status" value="1"/>
</dbReference>
<evidence type="ECO:0000259" key="6">
    <source>
        <dbReference type="PROSITE" id="PS50001"/>
    </source>
</evidence>
<proteinExistence type="predicted"/>
<dbReference type="InterPro" id="IPR000980">
    <property type="entry name" value="SH2"/>
</dbReference>
<protein>
    <recommendedName>
        <fullName evidence="6">SH2 domain-containing protein</fullName>
    </recommendedName>
</protein>
<feature type="compositionally biased region" description="Basic and acidic residues" evidence="5">
    <location>
        <begin position="1"/>
        <end position="10"/>
    </location>
</feature>
<name>A0A8C4EVR1_DICLA</name>
<dbReference type="GO" id="GO:0006915">
    <property type="term" value="P:apoptotic process"/>
    <property type="evidence" value="ECO:0007669"/>
    <property type="project" value="UniProtKB-KW"/>
</dbReference>
<feature type="compositionally biased region" description="Basic and acidic residues" evidence="5">
    <location>
        <begin position="222"/>
        <end position="246"/>
    </location>
</feature>
<accession>A0A8C4EVR1</accession>
<dbReference type="CDD" id="cd10392">
    <property type="entry name" value="SH2_SHF"/>
    <property type="match status" value="1"/>
</dbReference>
<reference evidence="7" key="2">
    <citation type="submission" date="2025-09" db="UniProtKB">
        <authorList>
            <consortium name="Ensembl"/>
        </authorList>
    </citation>
    <scope>IDENTIFICATION</scope>
</reference>
<evidence type="ECO:0000256" key="5">
    <source>
        <dbReference type="SAM" id="MobiDB-lite"/>
    </source>
</evidence>
<dbReference type="GO" id="GO:0001784">
    <property type="term" value="F:phosphotyrosine residue binding"/>
    <property type="evidence" value="ECO:0007669"/>
    <property type="project" value="TreeGrafter"/>
</dbReference>
<dbReference type="SMART" id="SM00252">
    <property type="entry name" value="SH2"/>
    <property type="match status" value="1"/>
</dbReference>
<dbReference type="Pfam" id="PF00017">
    <property type="entry name" value="SH2"/>
    <property type="match status" value="1"/>
</dbReference>
<evidence type="ECO:0000256" key="4">
    <source>
        <dbReference type="PROSITE-ProRule" id="PRU00191"/>
    </source>
</evidence>
<keyword evidence="2" id="KW-0053">Apoptosis</keyword>
<dbReference type="FunFam" id="3.30.505.10:FF:000021">
    <property type="entry name" value="Putative SH2 domain-containing adapter protein F"/>
    <property type="match status" value="1"/>
</dbReference>
<dbReference type="GeneID" id="127351808"/>
<dbReference type="Ensembl" id="ENSDLAT00005024809.2">
    <property type="protein sequence ID" value="ENSDLAP00005023175.2"/>
    <property type="gene ID" value="ENSDLAG00005010637.2"/>
</dbReference>
<feature type="domain" description="SH2" evidence="6">
    <location>
        <begin position="321"/>
        <end position="416"/>
    </location>
</feature>
<dbReference type="PANTHER" id="PTHR15127">
    <property type="entry name" value="HEAVYWEIGHT, ISOFORM A"/>
    <property type="match status" value="1"/>
</dbReference>
<gene>
    <name evidence="7" type="primary">LOC127351808</name>
</gene>
<evidence type="ECO:0000256" key="2">
    <source>
        <dbReference type="ARBA" id="ARBA00022703"/>
    </source>
</evidence>
<organism evidence="7 8">
    <name type="scientific">Dicentrarchus labrax</name>
    <name type="common">European seabass</name>
    <name type="synonym">Morone labrax</name>
    <dbReference type="NCBI Taxonomy" id="13489"/>
    <lineage>
        <taxon>Eukaryota</taxon>
        <taxon>Metazoa</taxon>
        <taxon>Chordata</taxon>
        <taxon>Craniata</taxon>
        <taxon>Vertebrata</taxon>
        <taxon>Euteleostomi</taxon>
        <taxon>Actinopterygii</taxon>
        <taxon>Neopterygii</taxon>
        <taxon>Teleostei</taxon>
        <taxon>Neoteleostei</taxon>
        <taxon>Acanthomorphata</taxon>
        <taxon>Eupercaria</taxon>
        <taxon>Moronidae</taxon>
        <taxon>Dicentrarchus</taxon>
    </lineage>
</organism>
<evidence type="ECO:0000256" key="1">
    <source>
        <dbReference type="ARBA" id="ARBA00022553"/>
    </source>
</evidence>
<evidence type="ECO:0000313" key="8">
    <source>
        <dbReference type="Proteomes" id="UP000694389"/>
    </source>
</evidence>
<dbReference type="AlphaFoldDB" id="A0A8C4EVR1"/>
<evidence type="ECO:0000256" key="3">
    <source>
        <dbReference type="ARBA" id="ARBA00022999"/>
    </source>
</evidence>
<feature type="region of interest" description="Disordered" evidence="5">
    <location>
        <begin position="1"/>
        <end position="25"/>
    </location>
</feature>
<keyword evidence="3 4" id="KW-0727">SH2 domain</keyword>
<reference evidence="7" key="1">
    <citation type="submission" date="2025-08" db="UniProtKB">
        <authorList>
            <consortium name="Ensembl"/>
        </authorList>
    </citation>
    <scope>IDENTIFICATION</scope>
</reference>
<dbReference type="PRINTS" id="PR00401">
    <property type="entry name" value="SH2DOMAIN"/>
</dbReference>
<keyword evidence="1" id="KW-0597">Phosphoprotein</keyword>
<evidence type="ECO:0000313" key="7">
    <source>
        <dbReference type="Ensembl" id="ENSDLAP00005023175.2"/>
    </source>
</evidence>
<dbReference type="GO" id="GO:0007165">
    <property type="term" value="P:signal transduction"/>
    <property type="evidence" value="ECO:0007669"/>
    <property type="project" value="UniProtKB-ARBA"/>
</dbReference>
<dbReference type="InterPro" id="IPR051846">
    <property type="entry name" value="SH2_domain_adapters"/>
</dbReference>